<dbReference type="SMART" id="SM00476">
    <property type="entry name" value="DNaseIc"/>
    <property type="match status" value="1"/>
</dbReference>
<evidence type="ECO:0000259" key="4">
    <source>
        <dbReference type="Pfam" id="PF03372"/>
    </source>
</evidence>
<dbReference type="SUPFAM" id="SSF56219">
    <property type="entry name" value="DNase I-like"/>
    <property type="match status" value="1"/>
</dbReference>
<keyword evidence="3" id="KW-0378">Hydrolase</keyword>
<dbReference type="EMBL" id="JASJUT010000001">
    <property type="protein sequence ID" value="MDK2593519.1"/>
    <property type="molecule type" value="Genomic_DNA"/>
</dbReference>
<dbReference type="Pfam" id="PF03372">
    <property type="entry name" value="Exo_endo_phos"/>
    <property type="match status" value="1"/>
</dbReference>
<reference evidence="5 6" key="1">
    <citation type="submission" date="2023-05" db="EMBL/GenBank/DDBJ databases">
        <title>Pseudoalteromonas ardens sp. nov., Pseudoalteromonas obscura sp. nov., and Pseudoalteromonas umbrosa sp. nov., isolated from the coral Montipora capitata.</title>
        <authorList>
            <person name="Thomas E.M."/>
            <person name="Smith E.M."/>
            <person name="Papke E."/>
            <person name="Shlafstein M.D."/>
            <person name="Oline D.K."/>
            <person name="Videau P."/>
            <person name="Saw J.H."/>
            <person name="Strangman W.K."/>
            <person name="Ushijima B."/>
        </authorList>
    </citation>
    <scope>NUCLEOTIDE SEQUENCE [LARGE SCALE GENOMIC DNA]</scope>
    <source>
        <strain evidence="5 6">P94</strain>
    </source>
</reference>
<dbReference type="Gene3D" id="3.60.10.10">
    <property type="entry name" value="Endonuclease/exonuclease/phosphatase"/>
    <property type="match status" value="1"/>
</dbReference>
<dbReference type="RefSeq" id="WP_284135973.1">
    <property type="nucleotide sequence ID" value="NZ_JASJUT010000001.1"/>
</dbReference>
<protein>
    <submittedName>
        <fullName evidence="5">Endonuclease/exonuclease/phosphatase family protein</fullName>
    </submittedName>
</protein>
<evidence type="ECO:0000313" key="5">
    <source>
        <dbReference type="EMBL" id="MDK2593519.1"/>
    </source>
</evidence>
<dbReference type="InterPro" id="IPR016202">
    <property type="entry name" value="DNase_I"/>
</dbReference>
<evidence type="ECO:0000256" key="1">
    <source>
        <dbReference type="ARBA" id="ARBA00007359"/>
    </source>
</evidence>
<accession>A0ABT7EE27</accession>
<keyword evidence="5" id="KW-0255">Endonuclease</keyword>
<organism evidence="5 6">
    <name type="scientific">Pseudoalteromonas obscura</name>
    <dbReference type="NCBI Taxonomy" id="3048491"/>
    <lineage>
        <taxon>Bacteria</taxon>
        <taxon>Pseudomonadati</taxon>
        <taxon>Pseudomonadota</taxon>
        <taxon>Gammaproteobacteria</taxon>
        <taxon>Alteromonadales</taxon>
        <taxon>Pseudoalteromonadaceae</taxon>
        <taxon>Pseudoalteromonas</taxon>
    </lineage>
</organism>
<dbReference type="Proteomes" id="UP001231915">
    <property type="component" value="Unassembled WGS sequence"/>
</dbReference>
<keyword evidence="2" id="KW-0540">Nuclease</keyword>
<gene>
    <name evidence="5" type="ORF">QNM18_00380</name>
</gene>
<comment type="similarity">
    <text evidence="1">Belongs to the DNase I family.</text>
</comment>
<dbReference type="InterPro" id="IPR005135">
    <property type="entry name" value="Endo/exonuclease/phosphatase"/>
</dbReference>
<evidence type="ECO:0000256" key="2">
    <source>
        <dbReference type="ARBA" id="ARBA00022722"/>
    </source>
</evidence>
<proteinExistence type="inferred from homology"/>
<dbReference type="InterPro" id="IPR036691">
    <property type="entry name" value="Endo/exonu/phosph_ase_sf"/>
</dbReference>
<sequence>MDYSKVSKDQAIKLQQLNERIELANIPSSSLDESLNVATWNIRDFGKSRRSDDGILFIAQILYQFDLIAITEVRDDLTDFKRVLNLLGPNWKFVINDWQPDRAGNRERVAFLYDERMVTFTGLAAEASPARKKIDGDYYSSQSWWRSPYFASFSAGQFDFILMAMHARWGTTDGRIDELNGFGNWIKKRWEDNEDKVFDKDLIVVGDFNIPSNDDRFYQALTVESKLKMPDSLKGINDTAAAQGTPKNYDQILHRCDQVSFSGRGGVVDFSKDQFMETVLFPELTFKQATFQLSDHFPLWLQIKTNNDQVRLKNIIGSAV</sequence>
<name>A0ABT7EE27_9GAMM</name>
<evidence type="ECO:0000256" key="3">
    <source>
        <dbReference type="ARBA" id="ARBA00022801"/>
    </source>
</evidence>
<dbReference type="PANTHER" id="PTHR11371:SF31">
    <property type="entry name" value="EXTRACELLULAR NUCLEASE"/>
    <property type="match status" value="1"/>
</dbReference>
<comment type="caution">
    <text evidence="5">The sequence shown here is derived from an EMBL/GenBank/DDBJ whole genome shotgun (WGS) entry which is preliminary data.</text>
</comment>
<feature type="domain" description="Endonuclease/exonuclease/phosphatase" evidence="4">
    <location>
        <begin position="38"/>
        <end position="255"/>
    </location>
</feature>
<dbReference type="GO" id="GO:0004519">
    <property type="term" value="F:endonuclease activity"/>
    <property type="evidence" value="ECO:0007669"/>
    <property type="project" value="UniProtKB-KW"/>
</dbReference>
<dbReference type="PANTHER" id="PTHR11371">
    <property type="entry name" value="DEOXYRIBONUCLEASE"/>
    <property type="match status" value="1"/>
</dbReference>
<dbReference type="CDD" id="cd10283">
    <property type="entry name" value="MnuA_DNase1-like"/>
    <property type="match status" value="1"/>
</dbReference>
<keyword evidence="6" id="KW-1185">Reference proteome</keyword>
<evidence type="ECO:0000313" key="6">
    <source>
        <dbReference type="Proteomes" id="UP001231915"/>
    </source>
</evidence>